<keyword evidence="2" id="KW-1185">Reference proteome</keyword>
<evidence type="ECO:0000313" key="2">
    <source>
        <dbReference type="Proteomes" id="UP000310200"/>
    </source>
</evidence>
<dbReference type="AlphaFoldDB" id="A0A4S2KAG9"/>
<protein>
    <submittedName>
        <fullName evidence="1">Uncharacterized protein</fullName>
    </submittedName>
</protein>
<dbReference type="Proteomes" id="UP000310200">
    <property type="component" value="Unassembled WGS sequence"/>
</dbReference>
<sequence length="42" mass="4928">MATFKELFGNAASCHALMSHFSSSRTVYYLLFIKYPYYVLKK</sequence>
<reference evidence="1 2" key="1">
    <citation type="journal article" date="2019" name="Philos. Trans. R. Soc. Lond., B, Biol. Sci.">
        <title>Ant behaviour and brain gene expression of defending hosts depend on the ecological success of the intruding social parasite.</title>
        <authorList>
            <person name="Kaur R."/>
            <person name="Stoldt M."/>
            <person name="Jongepier E."/>
            <person name="Feldmeyer B."/>
            <person name="Menzel F."/>
            <person name="Bornberg-Bauer E."/>
            <person name="Foitzik S."/>
        </authorList>
    </citation>
    <scope>NUCLEOTIDE SEQUENCE [LARGE SCALE GENOMIC DNA]</scope>
    <source>
        <tissue evidence="1">Whole body</tissue>
    </source>
</reference>
<proteinExistence type="predicted"/>
<gene>
    <name evidence="1" type="ORF">DBV15_09881</name>
</gene>
<comment type="caution">
    <text evidence="1">The sequence shown here is derived from an EMBL/GenBank/DDBJ whole genome shotgun (WGS) entry which is preliminary data.</text>
</comment>
<organism evidence="1 2">
    <name type="scientific">Temnothorax longispinosus</name>
    <dbReference type="NCBI Taxonomy" id="300112"/>
    <lineage>
        <taxon>Eukaryota</taxon>
        <taxon>Metazoa</taxon>
        <taxon>Ecdysozoa</taxon>
        <taxon>Arthropoda</taxon>
        <taxon>Hexapoda</taxon>
        <taxon>Insecta</taxon>
        <taxon>Pterygota</taxon>
        <taxon>Neoptera</taxon>
        <taxon>Endopterygota</taxon>
        <taxon>Hymenoptera</taxon>
        <taxon>Apocrita</taxon>
        <taxon>Aculeata</taxon>
        <taxon>Formicoidea</taxon>
        <taxon>Formicidae</taxon>
        <taxon>Myrmicinae</taxon>
        <taxon>Temnothorax</taxon>
    </lineage>
</organism>
<accession>A0A4S2KAG9</accession>
<evidence type="ECO:0000313" key="1">
    <source>
        <dbReference type="EMBL" id="TGZ46020.1"/>
    </source>
</evidence>
<dbReference type="EMBL" id="QBLH01003000">
    <property type="protein sequence ID" value="TGZ46020.1"/>
    <property type="molecule type" value="Genomic_DNA"/>
</dbReference>
<name>A0A4S2KAG9_9HYME</name>